<evidence type="ECO:0000313" key="2">
    <source>
        <dbReference type="Proteomes" id="UP000183605"/>
    </source>
</evidence>
<accession>A0A1J5B6M0</accession>
<organism evidence="1 2">
    <name type="scientific">Candidatus Beckwithbacteria bacterium CG2_30_44_31</name>
    <dbReference type="NCBI Taxonomy" id="1805035"/>
    <lineage>
        <taxon>Bacteria</taxon>
        <taxon>Candidatus Beckwithiibacteriota</taxon>
    </lineage>
</organism>
<dbReference type="Proteomes" id="UP000183605">
    <property type="component" value="Unassembled WGS sequence"/>
</dbReference>
<dbReference type="EMBL" id="MNXQ01000030">
    <property type="protein sequence ID" value="OIP03626.1"/>
    <property type="molecule type" value="Genomic_DNA"/>
</dbReference>
<protein>
    <submittedName>
        <fullName evidence="1">Uncharacterized protein</fullName>
    </submittedName>
</protein>
<sequence length="199" mass="22703">MSETLFSLANFLPKKDSGVEIEIREELAPVVERISTILPPDVLWELFSSTPGETEGRVVFPYLRVDSAVITARDIVYLLEQHGKYSPEEFQKRYRRGSKRAFEALVWVEIGFQGLENLAKSPASKNWTLAVGPPVNAEERAKGIMTTGKEMFDACLTEFARFRREKGVKDDYFTQYGVEYLLDSFSASKALTYEETPRR</sequence>
<proteinExistence type="predicted"/>
<reference evidence="1 2" key="1">
    <citation type="journal article" date="2016" name="Environ. Microbiol.">
        <title>Genomic resolution of a cold subsurface aquifer community provides metabolic insights for novel microbes adapted to high CO concentrations.</title>
        <authorList>
            <person name="Probst A.J."/>
            <person name="Castelle C.J."/>
            <person name="Singh A."/>
            <person name="Brown C.T."/>
            <person name="Anantharaman K."/>
            <person name="Sharon I."/>
            <person name="Hug L.A."/>
            <person name="Burstein D."/>
            <person name="Emerson J.B."/>
            <person name="Thomas B.C."/>
            <person name="Banfield J.F."/>
        </authorList>
    </citation>
    <scope>NUCLEOTIDE SEQUENCE [LARGE SCALE GENOMIC DNA]</scope>
    <source>
        <strain evidence="1">CG2_30_44_31</strain>
    </source>
</reference>
<evidence type="ECO:0000313" key="1">
    <source>
        <dbReference type="EMBL" id="OIP03626.1"/>
    </source>
</evidence>
<gene>
    <name evidence="1" type="ORF">AUK18_01555</name>
</gene>
<comment type="caution">
    <text evidence="1">The sequence shown here is derived from an EMBL/GenBank/DDBJ whole genome shotgun (WGS) entry which is preliminary data.</text>
</comment>
<dbReference type="AlphaFoldDB" id="A0A1J5B6M0"/>
<name>A0A1J5B6M0_9BACT</name>